<protein>
    <submittedName>
        <fullName evidence="3">Oxidoreductase</fullName>
    </submittedName>
</protein>
<evidence type="ECO:0000256" key="1">
    <source>
        <dbReference type="ARBA" id="ARBA00023002"/>
    </source>
</evidence>
<dbReference type="AlphaFoldDB" id="A0A1B9QVC3"/>
<evidence type="ECO:0000259" key="2">
    <source>
        <dbReference type="Pfam" id="PF01266"/>
    </source>
</evidence>
<comment type="caution">
    <text evidence="3">The sequence shown here is derived from an EMBL/GenBank/DDBJ whole genome shotgun (WGS) entry which is preliminary data.</text>
</comment>
<dbReference type="InterPro" id="IPR036188">
    <property type="entry name" value="FAD/NAD-bd_sf"/>
</dbReference>
<accession>A0A1B9QVC3</accession>
<feature type="domain" description="FAD dependent oxidoreductase" evidence="2">
    <location>
        <begin position="13"/>
        <end position="43"/>
    </location>
</feature>
<dbReference type="Proteomes" id="UP000093173">
    <property type="component" value="Unassembled WGS sequence"/>
</dbReference>
<dbReference type="Pfam" id="PF01266">
    <property type="entry name" value="DAO"/>
    <property type="match status" value="1"/>
</dbReference>
<keyword evidence="4" id="KW-1185">Reference proteome</keyword>
<proteinExistence type="predicted"/>
<evidence type="ECO:0000313" key="3">
    <source>
        <dbReference type="EMBL" id="OCH72817.1"/>
    </source>
</evidence>
<dbReference type="EMBL" id="MAJZ01000873">
    <property type="protein sequence ID" value="OCH72817.1"/>
    <property type="molecule type" value="Genomic_DNA"/>
</dbReference>
<dbReference type="RefSeq" id="WP_017039642.1">
    <property type="nucleotide sequence ID" value="NZ_JBNGCH010000873.1"/>
</dbReference>
<sequence>MKNEVERSNYVQVAIIGGGVAGSTVAIHLAELGVSLALLEKSESLVNGPPICHLHAGGNLYREISSKQCLELLEQSINTVRLFPHTINRRPTVIATPISDDGNPHDIIERLKLVKSCYQTLVDKDGRNQVLGNPEQYFKSYSKAELQTLALSKQPKHPLSLDDWMIPFAQNAELDRLKYPVISVQEYGWSVFRLAASASLILEQMDKCDVKTNTTLIRTQFIDGMWLLTYQDSNGQEHQMYAEHLVNACGYQTGTVDDQASYKRNRMVEFKAAYMTHWEACNQQWPEVIFHGPRGTAKGMAQLTPYANGVFQLHGMTENITLFKDGLVSSTSESAQPNLPERLKGKLSNGWSDEAMMERTLRAIGHMEQFIPTFGSATKLSKPLYGAQQIPGSDATLRSTDVTFEEQNYARVEVVKGSSALDAAKKLVAHWSLCLAKESSIENTHPTALSLSYQDVETKALELAIERSYPKELALLAGAIGTITSELVTKEPSPLAPCVL</sequence>
<reference evidence="4" key="1">
    <citation type="submission" date="2016-06" db="EMBL/GenBank/DDBJ databases">
        <authorList>
            <person name="Hehemann J.-H."/>
            <person name="Arevalo P."/>
            <person name="Datta M.S."/>
            <person name="Polz M.F."/>
        </authorList>
    </citation>
    <scope>NUCLEOTIDE SEQUENCE [LARGE SCALE GENOMIC DNA]</scope>
    <source>
        <strain evidence="4">9CSC122</strain>
    </source>
</reference>
<name>A0A1B9QVC3_9VIBR</name>
<keyword evidence="1" id="KW-0560">Oxidoreductase</keyword>
<organism evidence="3 4">
    <name type="scientific">Vibrio genomosp. F10</name>
    <dbReference type="NCBI Taxonomy" id="723171"/>
    <lineage>
        <taxon>Bacteria</taxon>
        <taxon>Pseudomonadati</taxon>
        <taxon>Pseudomonadota</taxon>
        <taxon>Gammaproteobacteria</taxon>
        <taxon>Vibrionales</taxon>
        <taxon>Vibrionaceae</taxon>
        <taxon>Vibrio</taxon>
    </lineage>
</organism>
<dbReference type="InterPro" id="IPR006076">
    <property type="entry name" value="FAD-dep_OxRdtase"/>
</dbReference>
<gene>
    <name evidence="3" type="ORF">A6E14_03165</name>
</gene>
<dbReference type="SUPFAM" id="SSF51905">
    <property type="entry name" value="FAD/NAD(P)-binding domain"/>
    <property type="match status" value="1"/>
</dbReference>
<dbReference type="Gene3D" id="3.50.50.60">
    <property type="entry name" value="FAD/NAD(P)-binding domain"/>
    <property type="match status" value="1"/>
</dbReference>
<dbReference type="GO" id="GO:0016491">
    <property type="term" value="F:oxidoreductase activity"/>
    <property type="evidence" value="ECO:0007669"/>
    <property type="project" value="UniProtKB-KW"/>
</dbReference>
<evidence type="ECO:0000313" key="4">
    <source>
        <dbReference type="Proteomes" id="UP000093173"/>
    </source>
</evidence>